<comment type="similarity">
    <text evidence="1">Belongs to the annexin family.</text>
</comment>
<dbReference type="PANTHER" id="PTHR10502">
    <property type="entry name" value="ANNEXIN"/>
    <property type="match status" value="1"/>
</dbReference>
<dbReference type="Ensembl" id="ENSPTRT00000087309.1">
    <property type="protein sequence ID" value="ENSPTRP00000079111.1"/>
    <property type="gene ID" value="ENSPTRG00000049292.1"/>
</dbReference>
<dbReference type="GeneTree" id="ENSGT00940000161044"/>
<keyword evidence="2" id="KW-0677">Repeat</keyword>
<sequence length="191" mass="21703">VAWWLLVDLTETLKSELSGKFERLIVALMYPPYRYEAKELHDAMKTGQGSGRGTKEGVIIEILASRTKNQLREIMKAYEEGKGWHRWRDIQADTSGYLERILVCLRRLSQLGLGSGLMLSSLMDPGTRLQLCTLRPAAPGEKIRGTYEMKFITSCARRSATHLLRVLKEYEKIANKMRPIGSLAEEAYAHC</sequence>
<name>A0A2I3SQ72_PANTR</name>
<dbReference type="GO" id="GO:0005544">
    <property type="term" value="F:calcium-dependent phospholipid binding"/>
    <property type="evidence" value="ECO:0007669"/>
    <property type="project" value="InterPro"/>
</dbReference>
<dbReference type="EMBL" id="AACZ04003280">
    <property type="status" value="NOT_ANNOTATED_CDS"/>
    <property type="molecule type" value="Genomic_DNA"/>
</dbReference>
<reference evidence="4" key="3">
    <citation type="submission" date="2025-09" db="UniProtKB">
        <authorList>
            <consortium name="Ensembl"/>
        </authorList>
    </citation>
    <scope>IDENTIFICATION</scope>
</reference>
<keyword evidence="3" id="KW-0041">Annexin</keyword>
<dbReference type="AlphaFoldDB" id="A0A2I3SQ72"/>
<dbReference type="EMBL" id="AACZ04003279">
    <property type="status" value="NOT_ANNOTATED_CDS"/>
    <property type="molecule type" value="Genomic_DNA"/>
</dbReference>
<organism evidence="4 5">
    <name type="scientific">Pan troglodytes</name>
    <name type="common">Chimpanzee</name>
    <dbReference type="NCBI Taxonomy" id="9598"/>
    <lineage>
        <taxon>Eukaryota</taxon>
        <taxon>Metazoa</taxon>
        <taxon>Chordata</taxon>
        <taxon>Craniata</taxon>
        <taxon>Vertebrata</taxon>
        <taxon>Euteleostomi</taxon>
        <taxon>Mammalia</taxon>
        <taxon>Eutheria</taxon>
        <taxon>Euarchontoglires</taxon>
        <taxon>Primates</taxon>
        <taxon>Haplorrhini</taxon>
        <taxon>Catarrhini</taxon>
        <taxon>Hominidae</taxon>
        <taxon>Pan</taxon>
    </lineage>
</organism>
<evidence type="ECO:0000313" key="4">
    <source>
        <dbReference type="Ensembl" id="ENSPTRP00000079111.1"/>
    </source>
</evidence>
<dbReference type="SMART" id="SM00335">
    <property type="entry name" value="ANX"/>
    <property type="match status" value="1"/>
</dbReference>
<dbReference type="InterPro" id="IPR018502">
    <property type="entry name" value="Annexin_repeat"/>
</dbReference>
<dbReference type="SUPFAM" id="SSF47874">
    <property type="entry name" value="Annexin"/>
    <property type="match status" value="1"/>
</dbReference>
<evidence type="ECO:0000313" key="5">
    <source>
        <dbReference type="Proteomes" id="UP000002277"/>
    </source>
</evidence>
<dbReference type="Pfam" id="PF00191">
    <property type="entry name" value="Annexin"/>
    <property type="match status" value="1"/>
</dbReference>
<dbReference type="InParanoid" id="A0A2I3SQ72"/>
<evidence type="ECO:0000256" key="1">
    <source>
        <dbReference type="ARBA" id="ARBA00007831"/>
    </source>
</evidence>
<reference evidence="4 5" key="1">
    <citation type="journal article" date="2005" name="Nature">
        <title>Initial sequence of the chimpanzee genome and comparison with the human genome.</title>
        <authorList>
            <consortium name="Chimpanzee sequencing and analysis consortium"/>
        </authorList>
    </citation>
    <scope>NUCLEOTIDE SEQUENCE [LARGE SCALE GENOMIC DNA]</scope>
</reference>
<dbReference type="PROSITE" id="PS51897">
    <property type="entry name" value="ANNEXIN_2"/>
    <property type="match status" value="1"/>
</dbReference>
<dbReference type="Bgee" id="ENSPTRG00000049292">
    <property type="expression patterns" value="Expressed in thymus and 4 other cell types or tissues"/>
</dbReference>
<dbReference type="InterPro" id="IPR001464">
    <property type="entry name" value="Annexin"/>
</dbReference>
<reference evidence="4" key="2">
    <citation type="submission" date="2025-08" db="UniProtKB">
        <authorList>
            <consortium name="Ensembl"/>
        </authorList>
    </citation>
    <scope>IDENTIFICATION</scope>
</reference>
<dbReference type="PRINTS" id="PR00196">
    <property type="entry name" value="ANNEXIN"/>
</dbReference>
<evidence type="ECO:0008006" key="6">
    <source>
        <dbReference type="Google" id="ProtNLM"/>
    </source>
</evidence>
<keyword evidence="5" id="KW-1185">Reference proteome</keyword>
<dbReference type="Proteomes" id="UP000002277">
    <property type="component" value="Chromosome 10"/>
</dbReference>
<accession>A0A2I3SQ72</accession>
<proteinExistence type="inferred from homology"/>
<dbReference type="Gene3D" id="1.10.220.10">
    <property type="entry name" value="Annexin"/>
    <property type="match status" value="1"/>
</dbReference>
<dbReference type="InterPro" id="IPR037104">
    <property type="entry name" value="Annexin_sf"/>
</dbReference>
<dbReference type="GO" id="GO:0005509">
    <property type="term" value="F:calcium ion binding"/>
    <property type="evidence" value="ECO:0007669"/>
    <property type="project" value="InterPro"/>
</dbReference>
<protein>
    <recommendedName>
        <fullName evidence="6">Annexin</fullName>
    </recommendedName>
</protein>
<dbReference type="PANTHER" id="PTHR10502:SF133">
    <property type="entry name" value="ANNEXIN A8-RELATED"/>
    <property type="match status" value="1"/>
</dbReference>
<evidence type="ECO:0000256" key="3">
    <source>
        <dbReference type="ARBA" id="ARBA00023216"/>
    </source>
</evidence>
<evidence type="ECO:0000256" key="2">
    <source>
        <dbReference type="ARBA" id="ARBA00022737"/>
    </source>
</evidence>